<dbReference type="PANTHER" id="PTHR11592">
    <property type="entry name" value="GLUTATHIONE PEROXIDASE"/>
    <property type="match status" value="1"/>
</dbReference>
<dbReference type="Proteomes" id="UP000095285">
    <property type="component" value="Unassembled WGS sequence"/>
</dbReference>
<evidence type="ECO:0000313" key="7">
    <source>
        <dbReference type="EMBL" id="EFO17883.2"/>
    </source>
</evidence>
<feature type="domain" description="Thioredoxin" evidence="6">
    <location>
        <begin position="32"/>
        <end position="194"/>
    </location>
</feature>
<dbReference type="Pfam" id="PF00255">
    <property type="entry name" value="GSHPx"/>
    <property type="match status" value="1"/>
</dbReference>
<evidence type="ECO:0000313" key="8">
    <source>
        <dbReference type="Proteomes" id="UP000095285"/>
    </source>
</evidence>
<dbReference type="InterPro" id="IPR000889">
    <property type="entry name" value="Glutathione_peroxidase"/>
</dbReference>
<dbReference type="eggNOG" id="KOG1651">
    <property type="taxonomic scope" value="Eukaryota"/>
</dbReference>
<feature type="active site" evidence="4">
    <location>
        <position position="70"/>
    </location>
</feature>
<dbReference type="OMA" id="MASGENW"/>
<keyword evidence="2 5" id="KW-0575">Peroxidase</keyword>
<dbReference type="GeneID" id="9948062"/>
<dbReference type="SUPFAM" id="SSF52833">
    <property type="entry name" value="Thioredoxin-like"/>
    <property type="match status" value="1"/>
</dbReference>
<comment type="similarity">
    <text evidence="1 5">Belongs to the glutathione peroxidase family.</text>
</comment>
<name>A0A1I7W3U3_LOALO</name>
<dbReference type="CDD" id="cd00340">
    <property type="entry name" value="GSH_Peroxidase"/>
    <property type="match status" value="1"/>
</dbReference>
<dbReference type="GO" id="GO:0006979">
    <property type="term" value="P:response to oxidative stress"/>
    <property type="evidence" value="ECO:0007669"/>
    <property type="project" value="InterPro"/>
</dbReference>
<sequence length="197" mass="22158">MVFGSFKGGDGGGATRGLARKFYTFTRFTGTIAASETIYDFTVKDVDGKEVKLDKYRGKPVVIVNVASQCKLADSNYRELKELQKFYKDEGLVVAAFPCNQFGSQEPSDGVDIKKSVKEKYHYEPDIYAKIEVNGENTHPLYNFLKEKQGGTFGKKIKWNFTKFLIDQDGHPVKRYAPTTSPMTIKHDIDSLTDGNK</sequence>
<evidence type="ECO:0000259" key="6">
    <source>
        <dbReference type="PROSITE" id="PS51352"/>
    </source>
</evidence>
<dbReference type="PROSITE" id="PS51355">
    <property type="entry name" value="GLUTATHIONE_PEROXID_3"/>
    <property type="match status" value="1"/>
</dbReference>
<evidence type="ECO:0000256" key="4">
    <source>
        <dbReference type="PIRSR" id="PIRSR000303-1"/>
    </source>
</evidence>
<dbReference type="PRINTS" id="PR01011">
    <property type="entry name" value="GLUTPROXDASE"/>
</dbReference>
<dbReference type="EMBL" id="JH712273">
    <property type="protein sequence ID" value="EFO17883.2"/>
    <property type="molecule type" value="Genomic_DNA"/>
</dbReference>
<protein>
    <recommendedName>
        <fullName evidence="5">Glutathione peroxidase</fullName>
    </recommendedName>
</protein>
<dbReference type="STRING" id="7209.A0A1I7W3U3"/>
<accession>A0A1S0TPJ9</accession>
<gene>
    <name evidence="7 9" type="ORF">LOAG_10618</name>
</gene>
<accession>A0A1I7W3U3</accession>
<dbReference type="AlphaFoldDB" id="A0A1I7W3U3"/>
<dbReference type="GO" id="GO:0004601">
    <property type="term" value="F:peroxidase activity"/>
    <property type="evidence" value="ECO:0007669"/>
    <property type="project" value="UniProtKB-KW"/>
</dbReference>
<evidence type="ECO:0000256" key="1">
    <source>
        <dbReference type="ARBA" id="ARBA00006926"/>
    </source>
</evidence>
<dbReference type="FunFam" id="3.40.30.10:FF:000025">
    <property type="entry name" value="Glutathione peroxidase"/>
    <property type="match status" value="1"/>
</dbReference>
<dbReference type="Gene3D" id="3.40.30.10">
    <property type="entry name" value="Glutaredoxin"/>
    <property type="match status" value="1"/>
</dbReference>
<dbReference type="WBParaSite" id="EN70_9383">
    <property type="protein sequence ID" value="EN70_9383"/>
    <property type="gene ID" value="EN70_9383"/>
</dbReference>
<dbReference type="PIRSF" id="PIRSF000303">
    <property type="entry name" value="Glutathion_perox"/>
    <property type="match status" value="1"/>
</dbReference>
<dbReference type="InterPro" id="IPR013766">
    <property type="entry name" value="Thioredoxin_domain"/>
</dbReference>
<reference evidence="7 8" key="1">
    <citation type="submission" date="2012-04" db="EMBL/GenBank/DDBJ databases">
        <title>The Genome Sequence of Loa loa.</title>
        <authorList>
            <consortium name="The Broad Institute Genome Sequencing Platform"/>
            <consortium name="Broad Institute Genome Sequencing Center for Infectious Disease"/>
            <person name="Nutman T.B."/>
            <person name="Fink D.L."/>
            <person name="Russ C."/>
            <person name="Young S."/>
            <person name="Zeng Q."/>
            <person name="Gargeya S."/>
            <person name="Alvarado L."/>
            <person name="Berlin A."/>
            <person name="Chapman S.B."/>
            <person name="Chen Z."/>
            <person name="Freedman E."/>
            <person name="Gellesch M."/>
            <person name="Goldberg J."/>
            <person name="Griggs A."/>
            <person name="Gujja S."/>
            <person name="Heilman E.R."/>
            <person name="Heiman D."/>
            <person name="Howarth C."/>
            <person name="Mehta T."/>
            <person name="Neiman D."/>
            <person name="Pearson M."/>
            <person name="Roberts A."/>
            <person name="Saif S."/>
            <person name="Shea T."/>
            <person name="Shenoy N."/>
            <person name="Sisk P."/>
            <person name="Stolte C."/>
            <person name="Sykes S."/>
            <person name="White J."/>
            <person name="Yandava C."/>
            <person name="Haas B."/>
            <person name="Henn M.R."/>
            <person name="Nusbaum C."/>
            <person name="Birren B."/>
        </authorList>
    </citation>
    <scope>NUCLEOTIDE SEQUENCE [LARGE SCALE GENOMIC DNA]</scope>
</reference>
<evidence type="ECO:0000256" key="3">
    <source>
        <dbReference type="ARBA" id="ARBA00023002"/>
    </source>
</evidence>
<dbReference type="PROSITE" id="PS51352">
    <property type="entry name" value="THIOREDOXIN_2"/>
    <property type="match status" value="1"/>
</dbReference>
<organism evidence="8 9">
    <name type="scientific">Loa loa</name>
    <name type="common">Eye worm</name>
    <name type="synonym">Filaria loa</name>
    <dbReference type="NCBI Taxonomy" id="7209"/>
    <lineage>
        <taxon>Eukaryota</taxon>
        <taxon>Metazoa</taxon>
        <taxon>Ecdysozoa</taxon>
        <taxon>Nematoda</taxon>
        <taxon>Chromadorea</taxon>
        <taxon>Rhabditida</taxon>
        <taxon>Spirurina</taxon>
        <taxon>Spiruromorpha</taxon>
        <taxon>Filarioidea</taxon>
        <taxon>Onchocercidae</taxon>
        <taxon>Loa</taxon>
    </lineage>
</organism>
<dbReference type="KEGG" id="loa:LOAG_10618"/>
<evidence type="ECO:0000256" key="5">
    <source>
        <dbReference type="RuleBase" id="RU000499"/>
    </source>
</evidence>
<keyword evidence="8" id="KW-1185">Reference proteome</keyword>
<keyword evidence="3 5" id="KW-0560">Oxidoreductase</keyword>
<dbReference type="InParanoid" id="A0A1I7W3U3"/>
<dbReference type="PANTHER" id="PTHR11592:SF134">
    <property type="entry name" value="PHOSPHOLIPID HYDROPEROXIDE GLUTATHIONE PEROXIDASE"/>
    <property type="match status" value="1"/>
</dbReference>
<evidence type="ECO:0000256" key="2">
    <source>
        <dbReference type="ARBA" id="ARBA00022559"/>
    </source>
</evidence>
<dbReference type="InterPro" id="IPR036249">
    <property type="entry name" value="Thioredoxin-like_sf"/>
</dbReference>
<evidence type="ECO:0000313" key="9">
    <source>
        <dbReference type="WBParaSite" id="EN70_9383"/>
    </source>
</evidence>
<reference evidence="9" key="2">
    <citation type="submission" date="2016-11" db="UniProtKB">
        <authorList>
            <consortium name="WormBaseParasite"/>
        </authorList>
    </citation>
    <scope>IDENTIFICATION</scope>
</reference>
<dbReference type="OrthoDB" id="446890at2759"/>
<dbReference type="RefSeq" id="XP_020301637.1">
    <property type="nucleotide sequence ID" value="XM_020448198.1"/>
</dbReference>
<dbReference type="FunCoup" id="A0A1I7W3U3">
    <property type="interactions" value="1734"/>
</dbReference>
<proteinExistence type="inferred from homology"/>
<dbReference type="CTD" id="9948062"/>